<evidence type="ECO:0000259" key="1">
    <source>
        <dbReference type="Pfam" id="PF00656"/>
    </source>
</evidence>
<dbReference type="Gene3D" id="3.40.50.1460">
    <property type="match status" value="1"/>
</dbReference>
<dbReference type="InterPro" id="IPR029030">
    <property type="entry name" value="Caspase-like_dom_sf"/>
</dbReference>
<dbReference type="EMBL" id="CAJNOG010000494">
    <property type="protein sequence ID" value="CAF1270018.1"/>
    <property type="molecule type" value="Genomic_DNA"/>
</dbReference>
<dbReference type="Pfam" id="PF00656">
    <property type="entry name" value="Peptidase_C14"/>
    <property type="match status" value="1"/>
</dbReference>
<name>A0A818XLN2_9BILA</name>
<accession>A0A818XLN2</accession>
<protein>
    <recommendedName>
        <fullName evidence="1">Peptidase C14 caspase domain-containing protein</fullName>
    </recommendedName>
</protein>
<dbReference type="PANTHER" id="PTHR22576">
    <property type="entry name" value="MUCOSA ASSOCIATED LYMPHOID TISSUE LYMPHOMA TRANSLOCATION PROTEIN 1/PARACASPASE"/>
    <property type="match status" value="1"/>
</dbReference>
<dbReference type="SUPFAM" id="SSF52129">
    <property type="entry name" value="Caspase-like"/>
    <property type="match status" value="1"/>
</dbReference>
<reference evidence="3" key="1">
    <citation type="submission" date="2021-02" db="EMBL/GenBank/DDBJ databases">
        <authorList>
            <person name="Nowell W R."/>
        </authorList>
    </citation>
    <scope>NUCLEOTIDE SEQUENCE</scope>
</reference>
<evidence type="ECO:0000313" key="2">
    <source>
        <dbReference type="EMBL" id="CAF1270018.1"/>
    </source>
</evidence>
<proteinExistence type="predicted"/>
<organism evidence="3 4">
    <name type="scientific">Adineta steineri</name>
    <dbReference type="NCBI Taxonomy" id="433720"/>
    <lineage>
        <taxon>Eukaryota</taxon>
        <taxon>Metazoa</taxon>
        <taxon>Spiralia</taxon>
        <taxon>Gnathifera</taxon>
        <taxon>Rotifera</taxon>
        <taxon>Eurotatoria</taxon>
        <taxon>Bdelloidea</taxon>
        <taxon>Adinetida</taxon>
        <taxon>Adinetidae</taxon>
        <taxon>Adineta</taxon>
    </lineage>
</organism>
<comment type="caution">
    <text evidence="3">The sequence shown here is derived from an EMBL/GenBank/DDBJ whole genome shotgun (WGS) entry which is preliminary data.</text>
</comment>
<dbReference type="AlphaFoldDB" id="A0A818XLN2"/>
<dbReference type="InterPro" id="IPR011600">
    <property type="entry name" value="Pept_C14_caspase"/>
</dbReference>
<dbReference type="EMBL" id="CAJOAZ010000956">
    <property type="protein sequence ID" value="CAF3740853.1"/>
    <property type="molecule type" value="Genomic_DNA"/>
</dbReference>
<sequence>MDRAIENFVDHIKPGDFVLFFFAGHGVQWEDQNYLMPCDDDRIINPTDVRYRAVNAQRTLGLMSDKKPFVIVYLLDCCRTYLLPSLARSRGMDISPRGMAPMSATGGSLIAFACAPGTMAADVASNGRNGLFTYHLRQHITKPGENITMLMIDVTSAVASETNNRQIPYYTSSLQTRDVYLVPPITQNPRPELIFPKVAQISVNSKTSGE</sequence>
<dbReference type="Proteomes" id="UP000663844">
    <property type="component" value="Unassembled WGS sequence"/>
</dbReference>
<feature type="domain" description="Peptidase C14 caspase" evidence="1">
    <location>
        <begin position="1"/>
        <end position="180"/>
    </location>
</feature>
<dbReference type="InterPro" id="IPR052039">
    <property type="entry name" value="Caspase-related_regulators"/>
</dbReference>
<gene>
    <name evidence="2" type="ORF">JYZ213_LOCUS30641</name>
    <name evidence="3" type="ORF">OXD698_LOCUS14870</name>
</gene>
<dbReference type="GO" id="GO:0006508">
    <property type="term" value="P:proteolysis"/>
    <property type="evidence" value="ECO:0007669"/>
    <property type="project" value="InterPro"/>
</dbReference>
<evidence type="ECO:0000313" key="3">
    <source>
        <dbReference type="EMBL" id="CAF3740853.1"/>
    </source>
</evidence>
<evidence type="ECO:0000313" key="4">
    <source>
        <dbReference type="Proteomes" id="UP000663844"/>
    </source>
</evidence>
<dbReference type="Proteomes" id="UP000663845">
    <property type="component" value="Unassembled WGS sequence"/>
</dbReference>
<dbReference type="PANTHER" id="PTHR22576:SF37">
    <property type="entry name" value="MUCOSA-ASSOCIATED LYMPHOID TISSUE LYMPHOMA TRANSLOCATION PROTEIN 1"/>
    <property type="match status" value="1"/>
</dbReference>
<dbReference type="GO" id="GO:0004197">
    <property type="term" value="F:cysteine-type endopeptidase activity"/>
    <property type="evidence" value="ECO:0007669"/>
    <property type="project" value="InterPro"/>
</dbReference>